<protein>
    <submittedName>
        <fullName evidence="1">Uncharacterized protein</fullName>
    </submittedName>
</protein>
<accession>V2TT82</accession>
<evidence type="ECO:0000313" key="1">
    <source>
        <dbReference type="EMBL" id="ESK41251.1"/>
    </source>
</evidence>
<evidence type="ECO:0000313" key="2">
    <source>
        <dbReference type="Proteomes" id="UP000023785"/>
    </source>
</evidence>
<proteinExistence type="predicted"/>
<name>V2TT82_9GAMM</name>
<dbReference type="HOGENOM" id="CLU_1674152_0_0_6"/>
<dbReference type="AlphaFoldDB" id="V2TT82"/>
<dbReference type="RefSeq" id="WP_023271844.1">
    <property type="nucleotide sequence ID" value="NZ_KI530712.1"/>
</dbReference>
<comment type="caution">
    <text evidence="1">The sequence shown here is derived from an EMBL/GenBank/DDBJ whole genome shotgun (WGS) entry which is preliminary data.</text>
</comment>
<dbReference type="STRING" id="1392540.P256_00240"/>
<dbReference type="EMBL" id="AYER01000001">
    <property type="protein sequence ID" value="ESK41251.1"/>
    <property type="molecule type" value="Genomic_DNA"/>
</dbReference>
<sequence>MKNKEFQELIYLMQSLANKAQIYYKNHEKEFVLIGSKIQNFLEHSLKQKIIASNMSKEGWFPSSFVFRTSINDGESNESFMRRVIKNHYEQIQETLYSGYPNRAEIFTEMFESLECGRYRYFMMECFAQIDGICTDSGYSPFFSKEYDKKMNLKEIL</sequence>
<reference evidence="1 2" key="1">
    <citation type="submission" date="2013-10" db="EMBL/GenBank/DDBJ databases">
        <title>The Genome Sequence of Acinetobacter nectaris CIP 110549.</title>
        <authorList>
            <consortium name="The Broad Institute Genomics Platform"/>
            <consortium name="The Broad Institute Genome Sequencing Center for Infectious Disease"/>
            <person name="Cerqueira G."/>
            <person name="Feldgarden M."/>
            <person name="Courvalin P."/>
            <person name="Grillot-Courvalin C."/>
            <person name="Clermont D."/>
            <person name="Rocha E."/>
            <person name="Yoon E.-J."/>
            <person name="Nemec A."/>
            <person name="Young S.K."/>
            <person name="Zeng Q."/>
            <person name="Gargeya S."/>
            <person name="Fitzgerald M."/>
            <person name="Abouelleil A."/>
            <person name="Alvarado L."/>
            <person name="Berlin A.M."/>
            <person name="Chapman S.B."/>
            <person name="Gainer-Dewar J."/>
            <person name="Goldberg J."/>
            <person name="Gnerre S."/>
            <person name="Griggs A."/>
            <person name="Gujja S."/>
            <person name="Hansen M."/>
            <person name="Howarth C."/>
            <person name="Imamovic A."/>
            <person name="Ireland A."/>
            <person name="Larimer J."/>
            <person name="McCowan C."/>
            <person name="Murphy C."/>
            <person name="Pearson M."/>
            <person name="Poon T.W."/>
            <person name="Priest M."/>
            <person name="Roberts A."/>
            <person name="Saif S."/>
            <person name="Shea T."/>
            <person name="Sykes S."/>
            <person name="Wortman J."/>
            <person name="Nusbaum C."/>
            <person name="Birren B."/>
        </authorList>
    </citation>
    <scope>NUCLEOTIDE SEQUENCE [LARGE SCALE GENOMIC DNA]</scope>
    <source>
        <strain evidence="1 2">CIP 110549</strain>
    </source>
</reference>
<dbReference type="Proteomes" id="UP000023785">
    <property type="component" value="Unassembled WGS sequence"/>
</dbReference>
<organism evidence="1 2">
    <name type="scientific">Acinetobacter nectaris CIP 110549</name>
    <dbReference type="NCBI Taxonomy" id="1392540"/>
    <lineage>
        <taxon>Bacteria</taxon>
        <taxon>Pseudomonadati</taxon>
        <taxon>Pseudomonadota</taxon>
        <taxon>Gammaproteobacteria</taxon>
        <taxon>Moraxellales</taxon>
        <taxon>Moraxellaceae</taxon>
        <taxon>Acinetobacter</taxon>
    </lineage>
</organism>
<gene>
    <name evidence="1" type="ORF">P256_00240</name>
</gene>
<keyword evidence="2" id="KW-1185">Reference proteome</keyword>